<evidence type="ECO:0000313" key="3">
    <source>
        <dbReference type="EMBL" id="MFC7705042.1"/>
    </source>
</evidence>
<dbReference type="InterPro" id="IPR006076">
    <property type="entry name" value="FAD-dep_OxRdtase"/>
</dbReference>
<dbReference type="PANTHER" id="PTHR13847">
    <property type="entry name" value="SARCOSINE DEHYDROGENASE-RELATED"/>
    <property type="match status" value="1"/>
</dbReference>
<evidence type="ECO:0000256" key="1">
    <source>
        <dbReference type="ARBA" id="ARBA00023002"/>
    </source>
</evidence>
<organism evidence="3 4">
    <name type="scientific">Plastorhodobacter daqingensis</name>
    <dbReference type="NCBI Taxonomy" id="1387281"/>
    <lineage>
        <taxon>Bacteria</taxon>
        <taxon>Pseudomonadati</taxon>
        <taxon>Pseudomonadota</taxon>
        <taxon>Alphaproteobacteria</taxon>
        <taxon>Rhodobacterales</taxon>
        <taxon>Paracoccaceae</taxon>
        <taxon>Plastorhodobacter</taxon>
    </lineage>
</organism>
<dbReference type="Gene3D" id="3.30.9.10">
    <property type="entry name" value="D-Amino Acid Oxidase, subunit A, domain 2"/>
    <property type="match status" value="1"/>
</dbReference>
<dbReference type="EC" id="1.-.-.-" evidence="3"/>
<name>A0ABW2UK11_9RHOB</name>
<dbReference type="Proteomes" id="UP001596516">
    <property type="component" value="Unassembled WGS sequence"/>
</dbReference>
<gene>
    <name evidence="3" type="ORF">ACFQXB_12620</name>
</gene>
<dbReference type="RefSeq" id="WP_377404229.1">
    <property type="nucleotide sequence ID" value="NZ_JBHTFQ010000006.1"/>
</dbReference>
<keyword evidence="1 3" id="KW-0560">Oxidoreductase</keyword>
<reference evidence="4" key="1">
    <citation type="journal article" date="2019" name="Int. J. Syst. Evol. Microbiol.">
        <title>The Global Catalogue of Microorganisms (GCM) 10K type strain sequencing project: providing services to taxonomists for standard genome sequencing and annotation.</title>
        <authorList>
            <consortium name="The Broad Institute Genomics Platform"/>
            <consortium name="The Broad Institute Genome Sequencing Center for Infectious Disease"/>
            <person name="Wu L."/>
            <person name="Ma J."/>
        </authorList>
    </citation>
    <scope>NUCLEOTIDE SEQUENCE [LARGE SCALE GENOMIC DNA]</scope>
    <source>
        <strain evidence="4">CGMCC 1.12750</strain>
    </source>
</reference>
<dbReference type="GO" id="GO:0016491">
    <property type="term" value="F:oxidoreductase activity"/>
    <property type="evidence" value="ECO:0007669"/>
    <property type="project" value="UniProtKB-KW"/>
</dbReference>
<dbReference type="Gene3D" id="3.50.50.60">
    <property type="entry name" value="FAD/NAD(P)-binding domain"/>
    <property type="match status" value="1"/>
</dbReference>
<dbReference type="PANTHER" id="PTHR13847:SF281">
    <property type="entry name" value="FAD DEPENDENT OXIDOREDUCTASE DOMAIN-CONTAINING PROTEIN"/>
    <property type="match status" value="1"/>
</dbReference>
<protein>
    <submittedName>
        <fullName evidence="3">NAD(P)/FAD-dependent oxidoreductase</fullName>
        <ecNumber evidence="3">1.-.-.-</ecNumber>
    </submittedName>
</protein>
<evidence type="ECO:0000313" key="4">
    <source>
        <dbReference type="Proteomes" id="UP001596516"/>
    </source>
</evidence>
<dbReference type="InterPro" id="IPR036188">
    <property type="entry name" value="FAD/NAD-bd_sf"/>
</dbReference>
<comment type="caution">
    <text evidence="3">The sequence shown here is derived from an EMBL/GenBank/DDBJ whole genome shotgun (WGS) entry which is preliminary data.</text>
</comment>
<dbReference type="Pfam" id="PF01266">
    <property type="entry name" value="DAO"/>
    <property type="match status" value="1"/>
</dbReference>
<dbReference type="EMBL" id="JBHTFQ010000006">
    <property type="protein sequence ID" value="MFC7705042.1"/>
    <property type="molecule type" value="Genomic_DNA"/>
</dbReference>
<feature type="domain" description="FAD dependent oxidoreductase" evidence="2">
    <location>
        <begin position="39"/>
        <end position="398"/>
    </location>
</feature>
<keyword evidence="4" id="KW-1185">Reference proteome</keyword>
<dbReference type="SUPFAM" id="SSF51905">
    <property type="entry name" value="FAD/NAD(P)-binding domain"/>
    <property type="match status" value="1"/>
</dbReference>
<accession>A0ABW2UK11</accession>
<proteinExistence type="predicted"/>
<evidence type="ECO:0000259" key="2">
    <source>
        <dbReference type="Pfam" id="PF01266"/>
    </source>
</evidence>
<sequence>MQLYESPAYDPAWPDSHWAATSPAPPPCPPLTGAARSEVAVIGAGYAGLSAARALAQAGVGVTVLEAVQPGWGASGRNGGFCCMGGSKLDDAALVRRFGPEAARRFHRFQQEAVSHVATLLQEEEIDADRGPDGEMLLAHRPAAWAALQRQARERAQLHGERLVLLSPAELAARGIAGAGFHGGLFNPVGFPLHPLKYLRGLARAAQRAGATICGDSPVSSLRPSGGGWQLTTPQGSLQAGRVLIATNGYGADDLPPWLAARRLPVLSAVFTTRPLSEAERAAQGWTSETMSFDSRALLHYFRLLPDGRFLFGMRGGTSARPAALAALHAEARRHFAALFPAWADVAVERHWSGLACLTGSLAPFAGPVPGAPGLFAALGWHGNGVSTASLAGARIAQEILGQTPDLPGIMRHPPRRFPLPFLRRPLLALGYRVLALKDGPLPRPGQAACHPAPGRG</sequence>